<keyword evidence="4" id="KW-0378">Hydrolase</keyword>
<sequence>MTDPNAFEVSGTNSDALFTLKLFRGERMALLGMNWKKDQPDPDFAGFAIEYQEPGGVKFYPVNNRLSFLQNDGSVNPNTLSSRLSPIQKFRWIHFPYHPDLNGLYTYRVTPVFMDATGHLSYGDFQQAQIALAGETYPGKLNIAFTRGFISSQAFCDRFQAGDQAHPLLPATGTNGLNFVSQNAQETEALAWMGFEAREIIMKLLDDAYNDPQPEVRVTAYDLDLPDLVAALVKLARKIKDKLQIIIDDSGDHGDADSPETQAAKELADAGAKVQTQHVGNLQHNKTIAVLGRNVNSAIGGSTNYSWRGFFVQNNNAVAVHGAAQVQHFFDDFNNLWANKNDKSGFAETPSAEWVDLNFNGPKAKLTFSPHGLNKAKVSNKCLDQIAKDINGTQSSLLFSLAFLYQTKGVIKDAIIAVTNKPDHFVYGISDKKVGGLDIKAPDGNEPVAFPTALSEAPEPFKSEAAGGGGIHMHHKFVVIDFDQPSARVYTGSYNFSVAADEDNGENLWCFDDRKIAVAYMIQAVAMFDHYEWRDVHAKAKDVGNKLYLKTPPAAGQAAWYDEDFKDPQKIKDRELFS</sequence>
<dbReference type="Pfam" id="PF13091">
    <property type="entry name" value="PLDc_2"/>
    <property type="match status" value="1"/>
</dbReference>
<comment type="similarity">
    <text evidence="2">Belongs to the phospholipase D family.</text>
</comment>
<reference evidence="8 9" key="1">
    <citation type="submission" date="2016-11" db="EMBL/GenBank/DDBJ databases">
        <title>Whole Genome Sequencing of Mucilaginibacter polytrichastri RG4-7(T) isolated from the moss sample.</title>
        <authorList>
            <person name="Li Y."/>
        </authorList>
    </citation>
    <scope>NUCLEOTIDE SEQUENCE [LARGE SCALE GENOMIC DNA]</scope>
    <source>
        <strain evidence="8 9">RG4-7</strain>
    </source>
</reference>
<keyword evidence="5" id="KW-0442">Lipid degradation</keyword>
<dbReference type="PROSITE" id="PS50035">
    <property type="entry name" value="PLD"/>
    <property type="match status" value="1"/>
</dbReference>
<dbReference type="EMBL" id="MPPL01000001">
    <property type="protein sequence ID" value="OKS86722.1"/>
    <property type="molecule type" value="Genomic_DNA"/>
</dbReference>
<dbReference type="CDD" id="cd09173">
    <property type="entry name" value="PLDc_Nuc_like_unchar1_2"/>
    <property type="match status" value="1"/>
</dbReference>
<evidence type="ECO:0000313" key="8">
    <source>
        <dbReference type="EMBL" id="OKS86722.1"/>
    </source>
</evidence>
<evidence type="ECO:0000256" key="5">
    <source>
        <dbReference type="ARBA" id="ARBA00022963"/>
    </source>
</evidence>
<dbReference type="InterPro" id="IPR051406">
    <property type="entry name" value="PLD_domain"/>
</dbReference>
<dbReference type="InterPro" id="IPR001736">
    <property type="entry name" value="PLipase_D/transphosphatidylase"/>
</dbReference>
<dbReference type="AlphaFoldDB" id="A0A1Q5ZYA6"/>
<dbReference type="EC" id="3.1.4.4" evidence="3"/>
<evidence type="ECO:0000256" key="6">
    <source>
        <dbReference type="ARBA" id="ARBA00023098"/>
    </source>
</evidence>
<gene>
    <name evidence="8" type="ORF">RG47T_2179</name>
</gene>
<proteinExistence type="inferred from homology"/>
<accession>A0A1Q5ZYA6</accession>
<protein>
    <recommendedName>
        <fullName evidence="3">phospholipase D</fullName>
        <ecNumber evidence="3">3.1.4.4</ecNumber>
    </recommendedName>
</protein>
<organism evidence="8 9">
    <name type="scientific">Mucilaginibacter polytrichastri</name>
    <dbReference type="NCBI Taxonomy" id="1302689"/>
    <lineage>
        <taxon>Bacteria</taxon>
        <taxon>Pseudomonadati</taxon>
        <taxon>Bacteroidota</taxon>
        <taxon>Sphingobacteriia</taxon>
        <taxon>Sphingobacteriales</taxon>
        <taxon>Sphingobacteriaceae</taxon>
        <taxon>Mucilaginibacter</taxon>
    </lineage>
</organism>
<evidence type="ECO:0000256" key="4">
    <source>
        <dbReference type="ARBA" id="ARBA00022801"/>
    </source>
</evidence>
<dbReference type="RefSeq" id="WP_074489399.1">
    <property type="nucleotide sequence ID" value="NZ_FPAM01000004.1"/>
</dbReference>
<comment type="catalytic activity">
    <reaction evidence="1">
        <text>a 1,2-diacyl-sn-glycero-3-phosphocholine + H2O = a 1,2-diacyl-sn-glycero-3-phosphate + choline + H(+)</text>
        <dbReference type="Rhea" id="RHEA:14445"/>
        <dbReference type="ChEBI" id="CHEBI:15354"/>
        <dbReference type="ChEBI" id="CHEBI:15377"/>
        <dbReference type="ChEBI" id="CHEBI:15378"/>
        <dbReference type="ChEBI" id="CHEBI:57643"/>
        <dbReference type="ChEBI" id="CHEBI:58608"/>
        <dbReference type="EC" id="3.1.4.4"/>
    </reaction>
</comment>
<dbReference type="GO" id="GO:0004630">
    <property type="term" value="F:phospholipase D activity"/>
    <property type="evidence" value="ECO:0007669"/>
    <property type="project" value="UniProtKB-EC"/>
</dbReference>
<evidence type="ECO:0000256" key="3">
    <source>
        <dbReference type="ARBA" id="ARBA00012027"/>
    </source>
</evidence>
<dbReference type="Proteomes" id="UP000186720">
    <property type="component" value="Unassembled WGS sequence"/>
</dbReference>
<feature type="domain" description="PLD phosphodiesterase" evidence="7">
    <location>
        <begin position="469"/>
        <end position="500"/>
    </location>
</feature>
<dbReference type="SUPFAM" id="SSF56024">
    <property type="entry name" value="Phospholipase D/nuclease"/>
    <property type="match status" value="2"/>
</dbReference>
<name>A0A1Q5ZYA6_9SPHI</name>
<dbReference type="PANTHER" id="PTHR43856:SF1">
    <property type="entry name" value="MITOCHONDRIAL CARDIOLIPIN HYDROLASE"/>
    <property type="match status" value="1"/>
</dbReference>
<evidence type="ECO:0000256" key="1">
    <source>
        <dbReference type="ARBA" id="ARBA00000798"/>
    </source>
</evidence>
<dbReference type="GO" id="GO:0016042">
    <property type="term" value="P:lipid catabolic process"/>
    <property type="evidence" value="ECO:0007669"/>
    <property type="project" value="UniProtKB-KW"/>
</dbReference>
<dbReference type="PANTHER" id="PTHR43856">
    <property type="entry name" value="CARDIOLIPIN HYDROLASE"/>
    <property type="match status" value="1"/>
</dbReference>
<keyword evidence="9" id="KW-1185">Reference proteome</keyword>
<evidence type="ECO:0000313" key="9">
    <source>
        <dbReference type="Proteomes" id="UP000186720"/>
    </source>
</evidence>
<evidence type="ECO:0000256" key="2">
    <source>
        <dbReference type="ARBA" id="ARBA00008664"/>
    </source>
</evidence>
<dbReference type="STRING" id="1302689.RG47T_2179"/>
<evidence type="ECO:0000259" key="7">
    <source>
        <dbReference type="PROSITE" id="PS50035"/>
    </source>
</evidence>
<dbReference type="GO" id="GO:0016891">
    <property type="term" value="F:RNA endonuclease activity producing 5'-phosphomonoesters, hydrolytic mechanism"/>
    <property type="evidence" value="ECO:0007669"/>
    <property type="project" value="TreeGrafter"/>
</dbReference>
<dbReference type="InterPro" id="IPR025202">
    <property type="entry name" value="PLD-like_dom"/>
</dbReference>
<dbReference type="GO" id="GO:0006793">
    <property type="term" value="P:phosphorus metabolic process"/>
    <property type="evidence" value="ECO:0007669"/>
    <property type="project" value="UniProtKB-ARBA"/>
</dbReference>
<keyword evidence="6" id="KW-0443">Lipid metabolism</keyword>
<comment type="caution">
    <text evidence="8">The sequence shown here is derived from an EMBL/GenBank/DDBJ whole genome shotgun (WGS) entry which is preliminary data.</text>
</comment>
<dbReference type="OrthoDB" id="9762009at2"/>
<dbReference type="Gene3D" id="3.30.870.10">
    <property type="entry name" value="Endonuclease Chain A"/>
    <property type="match status" value="2"/>
</dbReference>